<dbReference type="InterPro" id="IPR015424">
    <property type="entry name" value="PyrdxlP-dep_Trfase"/>
</dbReference>
<gene>
    <name evidence="2" type="ORF">ACFQJ4_12335</name>
</gene>
<name>A0ABD5ZS72_9EURY</name>
<sequence length="370" mass="39556">MSRSEERPRVPIAAPDVGERARENVERVLASGSLAAGEEVEAFESTFAATHGVDHAVAVSNGTAALHVALHALGIGPGDTVVTTPFTFVATANAVRLCGATPVFADVDERTLNLDPDAAERAVREHDADALLVVHLYGLPARTDRFADIADDHDLALVEDAAQAHGAGVGGKPAGTVGDAGCFSFYPTKNMTTGEGGMVVTDRDDVAERARRFRNHGRATGGSSYEHVEVGHNFRMTDVAAALGRAQLDRLPRFVQARREHAAALTAALADTPLTLPPVRTGRRHAYHQYTVRTDDRDALREALDARGIDTGVYYPTPVHRQPAYDGWDGSYPNAERAAEEVLSLPVHPRLSGTDIDRVVAAVREVVADE</sequence>
<evidence type="ECO:0000313" key="2">
    <source>
        <dbReference type="EMBL" id="MFC7236105.1"/>
    </source>
</evidence>
<evidence type="ECO:0000313" key="3">
    <source>
        <dbReference type="Proteomes" id="UP001596398"/>
    </source>
</evidence>
<dbReference type="GeneID" id="79267811"/>
<keyword evidence="2" id="KW-0808">Transferase</keyword>
<dbReference type="Pfam" id="PF01041">
    <property type="entry name" value="DegT_DnrJ_EryC1"/>
    <property type="match status" value="1"/>
</dbReference>
<dbReference type="CDD" id="cd00616">
    <property type="entry name" value="AHBA_syn"/>
    <property type="match status" value="1"/>
</dbReference>
<dbReference type="RefSeq" id="WP_276234257.1">
    <property type="nucleotide sequence ID" value="NZ_CP119802.1"/>
</dbReference>
<organism evidence="2 3">
    <name type="scientific">Halosegnis marinus</name>
    <dbReference type="NCBI Taxonomy" id="3034023"/>
    <lineage>
        <taxon>Archaea</taxon>
        <taxon>Methanobacteriati</taxon>
        <taxon>Methanobacteriota</taxon>
        <taxon>Stenosarchaea group</taxon>
        <taxon>Halobacteria</taxon>
        <taxon>Halobacteriales</taxon>
        <taxon>Natronomonadaceae</taxon>
        <taxon>Halosegnis</taxon>
    </lineage>
</organism>
<dbReference type="EMBL" id="JBHTAP010000001">
    <property type="protein sequence ID" value="MFC7236105.1"/>
    <property type="molecule type" value="Genomic_DNA"/>
</dbReference>
<dbReference type="Gene3D" id="3.90.1150.10">
    <property type="entry name" value="Aspartate Aminotransferase, domain 1"/>
    <property type="match status" value="1"/>
</dbReference>
<comment type="caution">
    <text evidence="2">The sequence shown here is derived from an EMBL/GenBank/DDBJ whole genome shotgun (WGS) entry which is preliminary data.</text>
</comment>
<protein>
    <submittedName>
        <fullName evidence="2">DegT/DnrJ/EryC1/StrS family aminotransferase</fullName>
    </submittedName>
</protein>
<dbReference type="SUPFAM" id="SSF53383">
    <property type="entry name" value="PLP-dependent transferases"/>
    <property type="match status" value="1"/>
</dbReference>
<accession>A0ABD5ZS72</accession>
<keyword evidence="1" id="KW-0663">Pyridoxal phosphate</keyword>
<dbReference type="InterPro" id="IPR000653">
    <property type="entry name" value="DegT/StrS_aminotransferase"/>
</dbReference>
<dbReference type="InterPro" id="IPR015422">
    <property type="entry name" value="PyrdxlP-dep_Trfase_small"/>
</dbReference>
<dbReference type="Proteomes" id="UP001596398">
    <property type="component" value="Unassembled WGS sequence"/>
</dbReference>
<dbReference type="PANTHER" id="PTHR30244">
    <property type="entry name" value="TRANSAMINASE"/>
    <property type="match status" value="1"/>
</dbReference>
<evidence type="ECO:0000256" key="1">
    <source>
        <dbReference type="RuleBase" id="RU004508"/>
    </source>
</evidence>
<comment type="similarity">
    <text evidence="1">Belongs to the DegT/DnrJ/EryC1 family.</text>
</comment>
<dbReference type="AlphaFoldDB" id="A0ABD5ZS72"/>
<keyword evidence="3" id="KW-1185">Reference proteome</keyword>
<dbReference type="PANTHER" id="PTHR30244:SF34">
    <property type="entry name" value="DTDP-4-AMINO-4,6-DIDEOXYGALACTOSE TRANSAMINASE"/>
    <property type="match status" value="1"/>
</dbReference>
<reference evidence="2 3" key="1">
    <citation type="journal article" date="2019" name="Int. J. Syst. Evol. Microbiol.">
        <title>The Global Catalogue of Microorganisms (GCM) 10K type strain sequencing project: providing services to taxonomists for standard genome sequencing and annotation.</title>
        <authorList>
            <consortium name="The Broad Institute Genomics Platform"/>
            <consortium name="The Broad Institute Genome Sequencing Center for Infectious Disease"/>
            <person name="Wu L."/>
            <person name="Ma J."/>
        </authorList>
    </citation>
    <scope>NUCLEOTIDE SEQUENCE [LARGE SCALE GENOMIC DNA]</scope>
    <source>
        <strain evidence="2 3">DT85</strain>
    </source>
</reference>
<proteinExistence type="inferred from homology"/>
<dbReference type="PIRSF" id="PIRSF000390">
    <property type="entry name" value="PLP_StrS"/>
    <property type="match status" value="1"/>
</dbReference>
<dbReference type="InterPro" id="IPR015421">
    <property type="entry name" value="PyrdxlP-dep_Trfase_major"/>
</dbReference>
<dbReference type="GO" id="GO:0008483">
    <property type="term" value="F:transaminase activity"/>
    <property type="evidence" value="ECO:0007669"/>
    <property type="project" value="UniProtKB-KW"/>
</dbReference>
<dbReference type="Gene3D" id="3.40.640.10">
    <property type="entry name" value="Type I PLP-dependent aspartate aminotransferase-like (Major domain)"/>
    <property type="match status" value="1"/>
</dbReference>
<keyword evidence="2" id="KW-0032">Aminotransferase</keyword>